<feature type="chain" id="PRO_5045545512" evidence="1">
    <location>
        <begin position="21"/>
        <end position="143"/>
    </location>
</feature>
<protein>
    <submittedName>
        <fullName evidence="2">Type IV pili methyl-accepting chemotaxis transducer N-terminal domain-containing protein</fullName>
    </submittedName>
</protein>
<evidence type="ECO:0000313" key="3">
    <source>
        <dbReference type="Proteomes" id="UP001432075"/>
    </source>
</evidence>
<keyword evidence="1" id="KW-0732">Signal</keyword>
<dbReference type="RefSeq" id="WP_322870921.1">
    <property type="nucleotide sequence ID" value="NZ_CP108057.1"/>
</dbReference>
<evidence type="ECO:0000256" key="1">
    <source>
        <dbReference type="SAM" id="SignalP"/>
    </source>
</evidence>
<evidence type="ECO:0000313" key="2">
    <source>
        <dbReference type="EMBL" id="WUO46391.1"/>
    </source>
</evidence>
<sequence>MKRFVASGLLCAAVVLGATACSSDDTTPEEEATKAAAELCTSLTQLKSDNAALKALNPATATKDQMKSAYDAVQTDWQNVKKNTTTLKSAEKSAVTTAAENLKKAYEGLSGDTTGKDALTQLQPQIQALDTAVTEATTTQKCR</sequence>
<proteinExistence type="predicted"/>
<dbReference type="EMBL" id="CP108057">
    <property type="protein sequence ID" value="WUO46391.1"/>
    <property type="molecule type" value="Genomic_DNA"/>
</dbReference>
<gene>
    <name evidence="2" type="ORF">OHU17_11355</name>
</gene>
<dbReference type="Proteomes" id="UP001432075">
    <property type="component" value="Chromosome"/>
</dbReference>
<organism evidence="2 3">
    <name type="scientific">Streptomyces goshikiensis</name>
    <dbReference type="NCBI Taxonomy" id="1942"/>
    <lineage>
        <taxon>Bacteria</taxon>
        <taxon>Bacillati</taxon>
        <taxon>Actinomycetota</taxon>
        <taxon>Actinomycetes</taxon>
        <taxon>Kitasatosporales</taxon>
        <taxon>Streptomycetaceae</taxon>
        <taxon>Streptomyces</taxon>
    </lineage>
</organism>
<reference evidence="2" key="1">
    <citation type="submission" date="2022-10" db="EMBL/GenBank/DDBJ databases">
        <title>The complete genomes of actinobacterial strains from the NBC collection.</title>
        <authorList>
            <person name="Joergensen T.S."/>
            <person name="Alvarez Arevalo M."/>
            <person name="Sterndorff E.B."/>
            <person name="Faurdal D."/>
            <person name="Vuksanovic O."/>
            <person name="Mourched A.-S."/>
            <person name="Charusanti P."/>
            <person name="Shaw S."/>
            <person name="Blin K."/>
            <person name="Weber T."/>
        </authorList>
    </citation>
    <scope>NUCLEOTIDE SEQUENCE</scope>
    <source>
        <strain evidence="2">NBC_00283</strain>
    </source>
</reference>
<keyword evidence="3" id="KW-1185">Reference proteome</keyword>
<accession>A0ABZ1RI30</accession>
<feature type="signal peptide" evidence="1">
    <location>
        <begin position="1"/>
        <end position="20"/>
    </location>
</feature>
<dbReference type="PROSITE" id="PS51257">
    <property type="entry name" value="PROKAR_LIPOPROTEIN"/>
    <property type="match status" value="1"/>
</dbReference>
<name>A0ABZ1RI30_9ACTN</name>